<accession>A0A3B0Y130</accession>
<reference evidence="1" key="1">
    <citation type="submission" date="2018-06" db="EMBL/GenBank/DDBJ databases">
        <authorList>
            <person name="Zhirakovskaya E."/>
        </authorList>
    </citation>
    <scope>NUCLEOTIDE SEQUENCE</scope>
</reference>
<proteinExistence type="predicted"/>
<dbReference type="EMBL" id="UOFJ01000496">
    <property type="protein sequence ID" value="VAW70123.1"/>
    <property type="molecule type" value="Genomic_DNA"/>
</dbReference>
<evidence type="ECO:0000313" key="1">
    <source>
        <dbReference type="EMBL" id="VAW70123.1"/>
    </source>
</evidence>
<dbReference type="AlphaFoldDB" id="A0A3B0Y130"/>
<gene>
    <name evidence="1" type="ORF">MNBD_GAMMA10-1130</name>
</gene>
<feature type="non-terminal residue" evidence="1">
    <location>
        <position position="257"/>
    </location>
</feature>
<name>A0A3B0Y130_9ZZZZ</name>
<protein>
    <submittedName>
        <fullName evidence="1">Uncharacterized protein</fullName>
    </submittedName>
</protein>
<organism evidence="1">
    <name type="scientific">hydrothermal vent metagenome</name>
    <dbReference type="NCBI Taxonomy" id="652676"/>
    <lineage>
        <taxon>unclassified sequences</taxon>
        <taxon>metagenomes</taxon>
        <taxon>ecological metagenomes</taxon>
    </lineage>
</organism>
<sequence>MTTTPALHMAQLCIPSDQNFTHALAEHILHQHRTHLPDLSGIHILLPNAQACQQMRNSLCRAFSKTSFIQGSETAASALLGGFTGSLAQWLKQRNTPPGSEQQNSTTKKQINQSTRQLLLLDALKQHPDLFAVENHWQVCDSLLELFDELSLSQHQWLNESTPVWVKHLQQAYQADEEIQHLNHEAEIVRTLWQAWQQQLDAMHIEDEPSALKHQLLAHRPDKFKDEFKDEFQNLHFYIVGIDQLSPLEQAWCEQLS</sequence>